<gene>
    <name evidence="1" type="ORF">D915_006886</name>
</gene>
<keyword evidence="2" id="KW-1185">Reference proteome</keyword>
<sequence length="230" mass="26219">MLIAFAMPGAVITVSNLCIIRVLHKRYRANISRRRNAASLLLEVGQRRVPSGRPQNLYIPRWCTSRTRSNSTRSNLFSESNDHLQISNIVPRRHPMSIQFTLDMFSLINASIIRLSMIRRFVEIYFSHYGMHNDVRGKPCSCRTWNRAHTPAMLQLIAGTNANSKSLNPSKSGNIPEDACSVQPDVSFISSMMKTLTDFRGDFAGAYWIWSTTSDCIETQFDHTQFWTIA</sequence>
<proteinExistence type="predicted"/>
<comment type="caution">
    <text evidence="1">The sequence shown here is derived from an EMBL/GenBank/DDBJ whole genome shotgun (WGS) entry which is preliminary data.</text>
</comment>
<reference evidence="1" key="1">
    <citation type="submission" date="2019-03" db="EMBL/GenBank/DDBJ databases">
        <title>Improved annotation for the trematode Fasciola hepatica.</title>
        <authorList>
            <person name="Choi Y.-J."/>
            <person name="Martin J."/>
            <person name="Mitreva M."/>
        </authorList>
    </citation>
    <scope>NUCLEOTIDE SEQUENCE [LARGE SCALE GENOMIC DNA]</scope>
</reference>
<dbReference type="EMBL" id="JXXN02002876">
    <property type="protein sequence ID" value="THD22269.1"/>
    <property type="molecule type" value="Genomic_DNA"/>
</dbReference>
<protein>
    <submittedName>
        <fullName evidence="1">Uncharacterized protein</fullName>
    </submittedName>
</protein>
<accession>A0A4E0R2D3</accession>
<dbReference type="AlphaFoldDB" id="A0A4E0R2D3"/>
<evidence type="ECO:0000313" key="2">
    <source>
        <dbReference type="Proteomes" id="UP000230066"/>
    </source>
</evidence>
<organism evidence="1 2">
    <name type="scientific">Fasciola hepatica</name>
    <name type="common">Liver fluke</name>
    <dbReference type="NCBI Taxonomy" id="6192"/>
    <lineage>
        <taxon>Eukaryota</taxon>
        <taxon>Metazoa</taxon>
        <taxon>Spiralia</taxon>
        <taxon>Lophotrochozoa</taxon>
        <taxon>Platyhelminthes</taxon>
        <taxon>Trematoda</taxon>
        <taxon>Digenea</taxon>
        <taxon>Plagiorchiida</taxon>
        <taxon>Echinostomata</taxon>
        <taxon>Echinostomatoidea</taxon>
        <taxon>Fasciolidae</taxon>
        <taxon>Fasciola</taxon>
    </lineage>
</organism>
<evidence type="ECO:0000313" key="1">
    <source>
        <dbReference type="EMBL" id="THD22269.1"/>
    </source>
</evidence>
<dbReference type="Proteomes" id="UP000230066">
    <property type="component" value="Unassembled WGS sequence"/>
</dbReference>
<name>A0A4E0R2D3_FASHE</name>